<dbReference type="AlphaFoldDB" id="A0A6B2LJE3"/>
<dbReference type="Pfam" id="PF00698">
    <property type="entry name" value="Acyl_transf_1"/>
    <property type="match status" value="1"/>
</dbReference>
<dbReference type="InterPro" id="IPR014043">
    <property type="entry name" value="Acyl_transferase_dom"/>
</dbReference>
<dbReference type="Gene3D" id="3.40.366.10">
    <property type="entry name" value="Malonyl-Coenzyme A Acyl Carrier Protein, domain 2"/>
    <property type="match status" value="1"/>
</dbReference>
<sequence>MQAAVKGEQTMMAALIPVAEEDAFNASKKSSQDTSKVCNVANLNGTQVVLSGHSIAVNYALALLKKSGKKFKTVLLNVSAPFHSELMNPVVPVLEKEFEHIHPKNPLVPFISNTTASILNDIQKIIPELVIQVKSPIKFDSCVRSSLNDLQINRYVEIGPKPVLERLVKKIIPRVDISCISTAEDITNFQLVKPKK</sequence>
<dbReference type="SMART" id="SM00827">
    <property type="entry name" value="PKS_AT"/>
    <property type="match status" value="1"/>
</dbReference>
<accession>A0A6B2LJE3</accession>
<evidence type="ECO:0000256" key="3">
    <source>
        <dbReference type="ARBA" id="ARBA00023315"/>
    </source>
</evidence>
<evidence type="ECO:0000256" key="4">
    <source>
        <dbReference type="ARBA" id="ARBA00048462"/>
    </source>
</evidence>
<keyword evidence="2" id="KW-0808">Transferase</keyword>
<evidence type="ECO:0000256" key="2">
    <source>
        <dbReference type="ARBA" id="ARBA00022679"/>
    </source>
</evidence>
<protein>
    <recommendedName>
        <fullName evidence="1">[acyl-carrier-protein] S-malonyltransferase</fullName>
        <ecNumber evidence="1">2.3.1.39</ecNumber>
    </recommendedName>
</protein>
<dbReference type="InterPro" id="IPR001227">
    <property type="entry name" value="Ac_transferase_dom_sf"/>
</dbReference>
<dbReference type="GO" id="GO:0006633">
    <property type="term" value="P:fatty acid biosynthetic process"/>
    <property type="evidence" value="ECO:0007669"/>
    <property type="project" value="TreeGrafter"/>
</dbReference>
<dbReference type="EMBL" id="GIBP01008184">
    <property type="protein sequence ID" value="NDV37153.1"/>
    <property type="molecule type" value="Transcribed_RNA"/>
</dbReference>
<dbReference type="InterPro" id="IPR016035">
    <property type="entry name" value="Acyl_Trfase/lysoPLipase"/>
</dbReference>
<name>A0A6B2LJE3_9EUKA</name>
<dbReference type="InterPro" id="IPR050858">
    <property type="entry name" value="Mal-CoA-ACP_Trans/PKS_FabD"/>
</dbReference>
<dbReference type="SUPFAM" id="SSF52151">
    <property type="entry name" value="FabD/lysophospholipase-like"/>
    <property type="match status" value="1"/>
</dbReference>
<dbReference type="GO" id="GO:0005739">
    <property type="term" value="C:mitochondrion"/>
    <property type="evidence" value="ECO:0007669"/>
    <property type="project" value="TreeGrafter"/>
</dbReference>
<evidence type="ECO:0000259" key="5">
    <source>
        <dbReference type="SMART" id="SM00827"/>
    </source>
</evidence>
<keyword evidence="3" id="KW-0012">Acyltransferase</keyword>
<evidence type="ECO:0000256" key="1">
    <source>
        <dbReference type="ARBA" id="ARBA00013258"/>
    </source>
</evidence>
<evidence type="ECO:0000313" key="6">
    <source>
        <dbReference type="EMBL" id="NDV37153.1"/>
    </source>
</evidence>
<feature type="domain" description="Malonyl-CoA:ACP transacylase (MAT)" evidence="5">
    <location>
        <begin position="1"/>
        <end position="185"/>
    </location>
</feature>
<dbReference type="PANTHER" id="PTHR42681:SF1">
    <property type="entry name" value="MALONYL-COA-ACYL CARRIER PROTEIN TRANSACYLASE, MITOCHONDRIAL"/>
    <property type="match status" value="1"/>
</dbReference>
<comment type="catalytic activity">
    <reaction evidence="4">
        <text>holo-[ACP] + malonyl-CoA = malonyl-[ACP] + CoA</text>
        <dbReference type="Rhea" id="RHEA:41792"/>
        <dbReference type="Rhea" id="RHEA-COMP:9623"/>
        <dbReference type="Rhea" id="RHEA-COMP:9685"/>
        <dbReference type="ChEBI" id="CHEBI:57287"/>
        <dbReference type="ChEBI" id="CHEBI:57384"/>
        <dbReference type="ChEBI" id="CHEBI:64479"/>
        <dbReference type="ChEBI" id="CHEBI:78449"/>
        <dbReference type="EC" id="2.3.1.39"/>
    </reaction>
</comment>
<dbReference type="PANTHER" id="PTHR42681">
    <property type="entry name" value="MALONYL-COA-ACYL CARRIER PROTEIN TRANSACYLASE, MITOCHONDRIAL"/>
    <property type="match status" value="1"/>
</dbReference>
<organism evidence="6">
    <name type="scientific">Arcella intermedia</name>
    <dbReference type="NCBI Taxonomy" id="1963864"/>
    <lineage>
        <taxon>Eukaryota</taxon>
        <taxon>Amoebozoa</taxon>
        <taxon>Tubulinea</taxon>
        <taxon>Elardia</taxon>
        <taxon>Arcellinida</taxon>
        <taxon>Sphaerothecina</taxon>
        <taxon>Arcellidae</taxon>
        <taxon>Arcella</taxon>
    </lineage>
</organism>
<dbReference type="GO" id="GO:0004314">
    <property type="term" value="F:[acyl-carrier-protein] S-malonyltransferase activity"/>
    <property type="evidence" value="ECO:0007669"/>
    <property type="project" value="UniProtKB-EC"/>
</dbReference>
<dbReference type="EC" id="2.3.1.39" evidence="1"/>
<reference evidence="6" key="1">
    <citation type="journal article" date="2020" name="J. Eukaryot. Microbiol.">
        <title>De novo Sequencing, Assembly and Annotation of the Transcriptome for the Free-Living Testate Amoeba Arcella intermedia.</title>
        <authorList>
            <person name="Ribeiro G.M."/>
            <person name="Porfirio-Sousa A.L."/>
            <person name="Maurer-Alcala X.X."/>
            <person name="Katz L.A."/>
            <person name="Lahr D.J.G."/>
        </authorList>
    </citation>
    <scope>NUCLEOTIDE SEQUENCE</scope>
</reference>
<proteinExistence type="predicted"/>